<keyword evidence="1" id="KW-0472">Membrane</keyword>
<evidence type="ECO:0000313" key="2">
    <source>
        <dbReference type="EMBL" id="CAG5111303.1"/>
    </source>
</evidence>
<sequence>MLRVTVSRRFKSVSDKWVKQNFQEDLTLASTKPKLENNIFSGLFRKEILEPEKKPFKLPWHRRLPKNSKAGYEIEQAIKEVPSNVKKGGISFTTLRLKKYLRAVQSAMFRTVLICLLPTMCVCFAHLNPWYTIDEHLMSQSRWKLARLKAHVESLKEAELEQISTMKALCEEKNISLDIKTTAEKLREDGAQALEISPQFHPINIVTGQETPEDIAAKTGFKLAVP</sequence>
<reference evidence="2 3" key="1">
    <citation type="submission" date="2021-04" db="EMBL/GenBank/DDBJ databases">
        <authorList>
            <person name="Bliznina A."/>
        </authorList>
    </citation>
    <scope>NUCLEOTIDE SEQUENCE [LARGE SCALE GENOMIC DNA]</scope>
</reference>
<feature type="transmembrane region" description="Helical" evidence="1">
    <location>
        <begin position="107"/>
        <end position="131"/>
    </location>
</feature>
<keyword evidence="1" id="KW-0812">Transmembrane</keyword>
<gene>
    <name evidence="2" type="ORF">OKIOD_LOCUS14389</name>
</gene>
<evidence type="ECO:0000313" key="3">
    <source>
        <dbReference type="Proteomes" id="UP001158576"/>
    </source>
</evidence>
<evidence type="ECO:0000256" key="1">
    <source>
        <dbReference type="SAM" id="Phobius"/>
    </source>
</evidence>
<dbReference type="Proteomes" id="UP001158576">
    <property type="component" value="Chromosome 2"/>
</dbReference>
<name>A0ABN7T0K8_OIKDI</name>
<dbReference type="EMBL" id="OU015567">
    <property type="protein sequence ID" value="CAG5111303.1"/>
    <property type="molecule type" value="Genomic_DNA"/>
</dbReference>
<keyword evidence="3" id="KW-1185">Reference proteome</keyword>
<keyword evidence="1" id="KW-1133">Transmembrane helix</keyword>
<accession>A0ABN7T0K8</accession>
<protein>
    <submittedName>
        <fullName evidence="2">Oidioi.mRNA.OKI2018_I69.chr2.g5624.t1.cds</fullName>
    </submittedName>
</protein>
<proteinExistence type="predicted"/>
<organism evidence="2 3">
    <name type="scientific">Oikopleura dioica</name>
    <name type="common">Tunicate</name>
    <dbReference type="NCBI Taxonomy" id="34765"/>
    <lineage>
        <taxon>Eukaryota</taxon>
        <taxon>Metazoa</taxon>
        <taxon>Chordata</taxon>
        <taxon>Tunicata</taxon>
        <taxon>Appendicularia</taxon>
        <taxon>Copelata</taxon>
        <taxon>Oikopleuridae</taxon>
        <taxon>Oikopleura</taxon>
    </lineage>
</organism>